<proteinExistence type="predicted"/>
<dbReference type="EMBL" id="JAVREV010000003">
    <property type="protein sequence ID" value="MDT0442312.1"/>
    <property type="molecule type" value="Genomic_DNA"/>
</dbReference>
<sequence>MSETPGGDAGPGIDLSALVGFGEPTAQPGTPVTAGAAAGAGPGPEALNLSPQPNEDMQKLISYLPALERMANVPGASRATRNMVRYIKSRVTPGA</sequence>
<evidence type="ECO:0000313" key="2">
    <source>
        <dbReference type="EMBL" id="MDT0442312.1"/>
    </source>
</evidence>
<feature type="region of interest" description="Disordered" evidence="1">
    <location>
        <begin position="1"/>
        <end position="53"/>
    </location>
</feature>
<evidence type="ECO:0000256" key="1">
    <source>
        <dbReference type="SAM" id="MobiDB-lite"/>
    </source>
</evidence>
<keyword evidence="3" id="KW-1185">Reference proteome</keyword>
<dbReference type="RefSeq" id="WP_311616748.1">
    <property type="nucleotide sequence ID" value="NZ_JAVREV010000003.1"/>
</dbReference>
<dbReference type="Proteomes" id="UP001183615">
    <property type="component" value="Unassembled WGS sequence"/>
</dbReference>
<comment type="caution">
    <text evidence="2">The sequence shown here is derived from an EMBL/GenBank/DDBJ whole genome shotgun (WGS) entry which is preliminary data.</text>
</comment>
<organism evidence="2 3">
    <name type="scientific">Streptomyces johnsoniae</name>
    <dbReference type="NCBI Taxonomy" id="3075532"/>
    <lineage>
        <taxon>Bacteria</taxon>
        <taxon>Bacillati</taxon>
        <taxon>Actinomycetota</taxon>
        <taxon>Actinomycetes</taxon>
        <taxon>Kitasatosporales</taxon>
        <taxon>Streptomycetaceae</taxon>
        <taxon>Streptomyces</taxon>
    </lineage>
</organism>
<accession>A0ABU2S077</accession>
<name>A0ABU2S077_9ACTN</name>
<protein>
    <submittedName>
        <fullName evidence="2">Uncharacterized protein</fullName>
    </submittedName>
</protein>
<reference evidence="3" key="1">
    <citation type="submission" date="2023-07" db="EMBL/GenBank/DDBJ databases">
        <title>30 novel species of actinomycetes from the DSMZ collection.</title>
        <authorList>
            <person name="Nouioui I."/>
        </authorList>
    </citation>
    <scope>NUCLEOTIDE SEQUENCE [LARGE SCALE GENOMIC DNA]</scope>
    <source>
        <strain evidence="3">DSM 41886</strain>
    </source>
</reference>
<evidence type="ECO:0000313" key="3">
    <source>
        <dbReference type="Proteomes" id="UP001183615"/>
    </source>
</evidence>
<gene>
    <name evidence="2" type="ORF">RM779_06840</name>
</gene>
<feature type="compositionally biased region" description="Low complexity" evidence="1">
    <location>
        <begin position="24"/>
        <end position="46"/>
    </location>
</feature>